<dbReference type="AlphaFoldDB" id="A0A1R1B7M5"/>
<proteinExistence type="predicted"/>
<dbReference type="EMBL" id="MRTF01000001">
    <property type="protein sequence ID" value="OME96126.1"/>
    <property type="molecule type" value="Genomic_DNA"/>
</dbReference>
<reference evidence="1 2" key="1">
    <citation type="submission" date="2016-11" db="EMBL/GenBank/DDBJ databases">
        <title>Paenibacillus species isolates.</title>
        <authorList>
            <person name="Beno S.M."/>
        </authorList>
    </citation>
    <scope>NUCLEOTIDE SEQUENCE [LARGE SCALE GENOMIC DNA]</scope>
    <source>
        <strain evidence="1 2">FSL F4-0100</strain>
    </source>
</reference>
<accession>A0A1R1B7M5</accession>
<evidence type="ECO:0000313" key="1">
    <source>
        <dbReference type="EMBL" id="OME96126.1"/>
    </source>
</evidence>
<evidence type="ECO:0000313" key="2">
    <source>
        <dbReference type="Proteomes" id="UP000187074"/>
    </source>
</evidence>
<protein>
    <submittedName>
        <fullName evidence="1">Uncharacterized protein</fullName>
    </submittedName>
</protein>
<organism evidence="1 2">
    <name type="scientific">Paenibacillus lautus</name>
    <name type="common">Bacillus lautus</name>
    <dbReference type="NCBI Taxonomy" id="1401"/>
    <lineage>
        <taxon>Bacteria</taxon>
        <taxon>Bacillati</taxon>
        <taxon>Bacillota</taxon>
        <taxon>Bacilli</taxon>
        <taxon>Bacillales</taxon>
        <taxon>Paenibacillaceae</taxon>
        <taxon>Paenibacillus</taxon>
    </lineage>
</organism>
<sequence>MPLLLKQANEPFGAYIPNGSFAFTPSPNHRQGGSNHPRIEAREAKLGAEQRRPRLATKHGIAVLRMPTSFLSKLQRSRRNCSGEA</sequence>
<dbReference type="Proteomes" id="UP000187074">
    <property type="component" value="Unassembled WGS sequence"/>
</dbReference>
<comment type="caution">
    <text evidence="1">The sequence shown here is derived from an EMBL/GenBank/DDBJ whole genome shotgun (WGS) entry which is preliminary data.</text>
</comment>
<name>A0A1R1B7M5_PAELA</name>
<gene>
    <name evidence="1" type="ORF">BK123_00520</name>
</gene>